<evidence type="ECO:0000256" key="13">
    <source>
        <dbReference type="ARBA" id="ARBA00023136"/>
    </source>
</evidence>
<dbReference type="AlphaFoldDB" id="A0A7X2ZB45"/>
<dbReference type="GO" id="GO:0000155">
    <property type="term" value="F:phosphorelay sensor kinase activity"/>
    <property type="evidence" value="ECO:0007669"/>
    <property type="project" value="InterPro"/>
</dbReference>
<dbReference type="Gene3D" id="3.30.565.10">
    <property type="entry name" value="Histidine kinase-like ATPase, C-terminal domain"/>
    <property type="match status" value="1"/>
</dbReference>
<keyword evidence="11 14" id="KW-1133">Transmembrane helix</keyword>
<dbReference type="SUPFAM" id="SSF55874">
    <property type="entry name" value="ATPase domain of HSP90 chaperone/DNA topoisomerase II/histidine kinase"/>
    <property type="match status" value="1"/>
</dbReference>
<feature type="transmembrane region" description="Helical" evidence="14">
    <location>
        <begin position="12"/>
        <end position="34"/>
    </location>
</feature>
<dbReference type="FunFam" id="3.30.565.10:FF:000006">
    <property type="entry name" value="Sensor histidine kinase WalK"/>
    <property type="match status" value="1"/>
</dbReference>
<evidence type="ECO:0000256" key="2">
    <source>
        <dbReference type="ARBA" id="ARBA00004651"/>
    </source>
</evidence>
<dbReference type="InterPro" id="IPR003661">
    <property type="entry name" value="HisK_dim/P_dom"/>
</dbReference>
<dbReference type="PROSITE" id="PS50109">
    <property type="entry name" value="HIS_KIN"/>
    <property type="match status" value="1"/>
</dbReference>
<keyword evidence="8" id="KW-0547">Nucleotide-binding</keyword>
<keyword evidence="12" id="KW-0902">Two-component regulatory system</keyword>
<keyword evidence="13 14" id="KW-0472">Membrane</keyword>
<evidence type="ECO:0000256" key="8">
    <source>
        <dbReference type="ARBA" id="ARBA00022741"/>
    </source>
</evidence>
<feature type="domain" description="Histidine kinase" evidence="15">
    <location>
        <begin position="390"/>
        <end position="614"/>
    </location>
</feature>
<keyword evidence="7 14" id="KW-0812">Transmembrane</keyword>
<dbReference type="SMART" id="SM00304">
    <property type="entry name" value="HAMP"/>
    <property type="match status" value="1"/>
</dbReference>
<dbReference type="InterPro" id="IPR041328">
    <property type="entry name" value="HisK_sensor"/>
</dbReference>
<dbReference type="InterPro" id="IPR036097">
    <property type="entry name" value="HisK_dim/P_sf"/>
</dbReference>
<dbReference type="Pfam" id="PF18698">
    <property type="entry name" value="HisK_sensor"/>
    <property type="match status" value="1"/>
</dbReference>
<dbReference type="CDD" id="cd00075">
    <property type="entry name" value="HATPase"/>
    <property type="match status" value="1"/>
</dbReference>
<evidence type="ECO:0000256" key="12">
    <source>
        <dbReference type="ARBA" id="ARBA00023012"/>
    </source>
</evidence>
<feature type="domain" description="HAMP" evidence="16">
    <location>
        <begin position="201"/>
        <end position="253"/>
    </location>
</feature>
<dbReference type="InterPro" id="IPR004358">
    <property type="entry name" value="Sig_transdc_His_kin-like_C"/>
</dbReference>
<dbReference type="PANTHER" id="PTHR42878:SF3">
    <property type="entry name" value="HISTIDINE PROTEIN KINASE SAES"/>
    <property type="match status" value="1"/>
</dbReference>
<evidence type="ECO:0000256" key="14">
    <source>
        <dbReference type="SAM" id="Phobius"/>
    </source>
</evidence>
<dbReference type="GO" id="GO:0005886">
    <property type="term" value="C:plasma membrane"/>
    <property type="evidence" value="ECO:0007669"/>
    <property type="project" value="UniProtKB-SubCell"/>
</dbReference>
<dbReference type="SUPFAM" id="SSF158472">
    <property type="entry name" value="HAMP domain-like"/>
    <property type="match status" value="1"/>
</dbReference>
<dbReference type="InterPro" id="IPR003660">
    <property type="entry name" value="HAMP_dom"/>
</dbReference>
<dbReference type="GO" id="GO:0000156">
    <property type="term" value="F:phosphorelay response regulator activity"/>
    <property type="evidence" value="ECO:0007669"/>
    <property type="project" value="TreeGrafter"/>
</dbReference>
<evidence type="ECO:0000313" key="17">
    <source>
        <dbReference type="EMBL" id="MUG71684.1"/>
    </source>
</evidence>
<comment type="catalytic activity">
    <reaction evidence="1">
        <text>ATP + protein L-histidine = ADP + protein N-phospho-L-histidine.</text>
        <dbReference type="EC" id="2.7.13.3"/>
    </reaction>
</comment>
<keyword evidence="6" id="KW-0808">Transferase</keyword>
<dbReference type="Pfam" id="PF00672">
    <property type="entry name" value="HAMP"/>
    <property type="match status" value="1"/>
</dbReference>
<dbReference type="InterPro" id="IPR005467">
    <property type="entry name" value="His_kinase_dom"/>
</dbReference>
<dbReference type="PROSITE" id="PS50885">
    <property type="entry name" value="HAMP"/>
    <property type="match status" value="1"/>
</dbReference>
<comment type="caution">
    <text evidence="17">The sequence shown here is derived from an EMBL/GenBank/DDBJ whole genome shotgun (WGS) entry which is preliminary data.</text>
</comment>
<dbReference type="SUPFAM" id="SSF55785">
    <property type="entry name" value="PYP-like sensor domain (PAS domain)"/>
    <property type="match status" value="1"/>
</dbReference>
<evidence type="ECO:0000259" key="16">
    <source>
        <dbReference type="PROSITE" id="PS50885"/>
    </source>
</evidence>
<dbReference type="InterPro" id="IPR003594">
    <property type="entry name" value="HATPase_dom"/>
</dbReference>
<dbReference type="EC" id="2.7.13.3" evidence="3"/>
<dbReference type="GO" id="GO:0007234">
    <property type="term" value="P:osmosensory signaling via phosphorelay pathway"/>
    <property type="evidence" value="ECO:0007669"/>
    <property type="project" value="TreeGrafter"/>
</dbReference>
<name>A0A7X2ZB45_9BACL</name>
<dbReference type="CDD" id="cd00082">
    <property type="entry name" value="HisKA"/>
    <property type="match status" value="1"/>
</dbReference>
<dbReference type="Gene3D" id="6.10.340.10">
    <property type="match status" value="1"/>
</dbReference>
<dbReference type="EMBL" id="WNZX01000010">
    <property type="protein sequence ID" value="MUG71684.1"/>
    <property type="molecule type" value="Genomic_DNA"/>
</dbReference>
<keyword evidence="10" id="KW-0067">ATP-binding</keyword>
<keyword evidence="4" id="KW-1003">Cell membrane</keyword>
<evidence type="ECO:0000313" key="18">
    <source>
        <dbReference type="Proteomes" id="UP000450917"/>
    </source>
</evidence>
<proteinExistence type="predicted"/>
<protein>
    <recommendedName>
        <fullName evidence="3">histidine kinase</fullName>
        <ecNumber evidence="3">2.7.13.3</ecNumber>
    </recommendedName>
</protein>
<keyword evidence="9" id="KW-0418">Kinase</keyword>
<evidence type="ECO:0000256" key="5">
    <source>
        <dbReference type="ARBA" id="ARBA00022553"/>
    </source>
</evidence>
<keyword evidence="5" id="KW-0597">Phosphoprotein</keyword>
<dbReference type="PRINTS" id="PR00344">
    <property type="entry name" value="BCTRLSENSOR"/>
</dbReference>
<dbReference type="GO" id="GO:0005524">
    <property type="term" value="F:ATP binding"/>
    <property type="evidence" value="ECO:0007669"/>
    <property type="project" value="UniProtKB-KW"/>
</dbReference>
<dbReference type="InterPro" id="IPR035965">
    <property type="entry name" value="PAS-like_dom_sf"/>
</dbReference>
<organism evidence="17 18">
    <name type="scientific">Paenibacillus validus</name>
    <dbReference type="NCBI Taxonomy" id="44253"/>
    <lineage>
        <taxon>Bacteria</taxon>
        <taxon>Bacillati</taxon>
        <taxon>Bacillota</taxon>
        <taxon>Bacilli</taxon>
        <taxon>Bacillales</taxon>
        <taxon>Paenibacillaceae</taxon>
        <taxon>Paenibacillus</taxon>
    </lineage>
</organism>
<evidence type="ECO:0000256" key="10">
    <source>
        <dbReference type="ARBA" id="ARBA00022840"/>
    </source>
</evidence>
<dbReference type="InterPro" id="IPR036890">
    <property type="entry name" value="HATPase_C_sf"/>
</dbReference>
<dbReference type="SMART" id="SM00387">
    <property type="entry name" value="HATPase_c"/>
    <property type="match status" value="1"/>
</dbReference>
<sequence>MFIFKSVVGKLWLTIIGLVVVVLLTLSVFLFKFIETSFPKSKDQVETLNRLAVKVASEISLHKEERRYLQVVNELLNAQEASVLVVSKDFVQEETPVGQPNNRLVRYDDFFTKSDLQKVFAGEVVDNRKSNVAARTPLSSTYTAVAVPFMDESQTNVAGALIMYQLTQSSEETQAYVKRLFVVVGVAGFLMTTFFAFFLLTRITRPLLNLKKAADLISEGEYGSRVPITSSDEIGELGKTFNHMGEQLQDTIKALSHEKEHLASVLRSMADAVVTFDAEGRVILTNPQGERIIREWNEIDWLDDGGETSGAQSYPRGEWNRIPGPMQPLFKRVIAQPGEMTSKLLVKSEVWSVVMAPLYSQDLVRGVVAVMRDVTEEHRLDKLRKDFVANVSHELRTPLSMLQGYSEALLDDIAATPEERQELAQVIYDESLRMGRLVRDLLDLAKMETGNMELHLRELDVHAFIKRVHRKFAALSKEKGVSMTYALPERPLTLAQADEDRLEQVLTNLLDNALRHTPSRAEIQIRASETQLRGEEAVLIEVSDQGIGIPAEDLPFIFERFYKADKARTRGASGGTGLGLSIVKNIVEAHQGTVQAKSQPGQGTTFSIILPCKSGKT</sequence>
<evidence type="ECO:0000256" key="7">
    <source>
        <dbReference type="ARBA" id="ARBA00022692"/>
    </source>
</evidence>
<dbReference type="InterPro" id="IPR050351">
    <property type="entry name" value="BphY/WalK/GraS-like"/>
</dbReference>
<keyword evidence="18" id="KW-1185">Reference proteome</keyword>
<dbReference type="CDD" id="cd06225">
    <property type="entry name" value="HAMP"/>
    <property type="match status" value="1"/>
</dbReference>
<dbReference type="Gene3D" id="1.10.287.130">
    <property type="match status" value="1"/>
</dbReference>
<gene>
    <name evidence="17" type="ORF">GNP93_13485</name>
</gene>
<dbReference type="RefSeq" id="WP_330164533.1">
    <property type="nucleotide sequence ID" value="NZ_WNZX01000010.1"/>
</dbReference>
<evidence type="ECO:0000256" key="3">
    <source>
        <dbReference type="ARBA" id="ARBA00012438"/>
    </source>
</evidence>
<dbReference type="SMART" id="SM00388">
    <property type="entry name" value="HisKA"/>
    <property type="match status" value="1"/>
</dbReference>
<dbReference type="Gene3D" id="3.30.450.20">
    <property type="entry name" value="PAS domain"/>
    <property type="match status" value="1"/>
</dbReference>
<comment type="subcellular location">
    <subcellularLocation>
        <location evidence="2">Cell membrane</location>
        <topology evidence="2">Multi-pass membrane protein</topology>
    </subcellularLocation>
</comment>
<dbReference type="SUPFAM" id="SSF47384">
    <property type="entry name" value="Homodimeric domain of signal transducing histidine kinase"/>
    <property type="match status" value="1"/>
</dbReference>
<dbReference type="PANTHER" id="PTHR42878">
    <property type="entry name" value="TWO-COMPONENT HISTIDINE KINASE"/>
    <property type="match status" value="1"/>
</dbReference>
<evidence type="ECO:0000256" key="6">
    <source>
        <dbReference type="ARBA" id="ARBA00022679"/>
    </source>
</evidence>
<evidence type="ECO:0000259" key="15">
    <source>
        <dbReference type="PROSITE" id="PS50109"/>
    </source>
</evidence>
<evidence type="ECO:0000256" key="1">
    <source>
        <dbReference type="ARBA" id="ARBA00000085"/>
    </source>
</evidence>
<accession>A0A7X2ZB45</accession>
<feature type="transmembrane region" description="Helical" evidence="14">
    <location>
        <begin position="180"/>
        <end position="200"/>
    </location>
</feature>
<reference evidence="17 18" key="1">
    <citation type="submission" date="2019-11" db="EMBL/GenBank/DDBJ databases">
        <title>Draft genome sequences of five Paenibacillus species of dairy origin.</title>
        <authorList>
            <person name="Olajide A.M."/>
            <person name="Chen S."/>
            <person name="Lapointe G."/>
        </authorList>
    </citation>
    <scope>NUCLEOTIDE SEQUENCE [LARGE SCALE GENOMIC DNA]</scope>
    <source>
        <strain evidence="17 18">2CS3</strain>
    </source>
</reference>
<evidence type="ECO:0000256" key="9">
    <source>
        <dbReference type="ARBA" id="ARBA00022777"/>
    </source>
</evidence>
<evidence type="ECO:0000256" key="4">
    <source>
        <dbReference type="ARBA" id="ARBA00022475"/>
    </source>
</evidence>
<dbReference type="GO" id="GO:0030295">
    <property type="term" value="F:protein kinase activator activity"/>
    <property type="evidence" value="ECO:0007669"/>
    <property type="project" value="TreeGrafter"/>
</dbReference>
<dbReference type="Pfam" id="PF02518">
    <property type="entry name" value="HATPase_c"/>
    <property type="match status" value="1"/>
</dbReference>
<dbReference type="Pfam" id="PF00512">
    <property type="entry name" value="HisKA"/>
    <property type="match status" value="1"/>
</dbReference>
<dbReference type="Proteomes" id="UP000450917">
    <property type="component" value="Unassembled WGS sequence"/>
</dbReference>
<dbReference type="FunFam" id="1.10.287.130:FF:000001">
    <property type="entry name" value="Two-component sensor histidine kinase"/>
    <property type="match status" value="1"/>
</dbReference>
<evidence type="ECO:0000256" key="11">
    <source>
        <dbReference type="ARBA" id="ARBA00022989"/>
    </source>
</evidence>